<keyword evidence="2" id="KW-1185">Reference proteome</keyword>
<reference evidence="1 2" key="1">
    <citation type="journal article" date="2019" name="Int. J. Syst. Evol. Microbiol.">
        <title>The Global Catalogue of Microorganisms (GCM) 10K type strain sequencing project: providing services to taxonomists for standard genome sequencing and annotation.</title>
        <authorList>
            <consortium name="The Broad Institute Genomics Platform"/>
            <consortium name="The Broad Institute Genome Sequencing Center for Infectious Disease"/>
            <person name="Wu L."/>
            <person name="Ma J."/>
        </authorList>
    </citation>
    <scope>NUCLEOTIDE SEQUENCE [LARGE SCALE GENOMIC DNA]</scope>
    <source>
        <strain evidence="1 2">JCM 16365</strain>
    </source>
</reference>
<evidence type="ECO:0000313" key="2">
    <source>
        <dbReference type="Proteomes" id="UP001500274"/>
    </source>
</evidence>
<gene>
    <name evidence="1" type="ORF">GCM10009862_09220</name>
</gene>
<evidence type="ECO:0000313" key="1">
    <source>
        <dbReference type="EMBL" id="GAA2572465.1"/>
    </source>
</evidence>
<protein>
    <submittedName>
        <fullName evidence="1">Uncharacterized protein</fullName>
    </submittedName>
</protein>
<accession>A0ABN3P9Y4</accession>
<dbReference type="Proteomes" id="UP001500274">
    <property type="component" value="Unassembled WGS sequence"/>
</dbReference>
<dbReference type="RefSeq" id="WP_344227340.1">
    <property type="nucleotide sequence ID" value="NZ_BAAARI010000005.1"/>
</dbReference>
<name>A0ABN3P9Y4_9MICO</name>
<sequence length="110" mass="11717">MHLLGCRRHPVLGRNGVIDPDGDGDRLDGDGLDATGAGLDACFDLHRPTWSEARLLGRVSHAREIALDLHGLDGEGTRVRLPGDLQPGDVLAVPCAGCFSVGDVRADRER</sequence>
<comment type="caution">
    <text evidence="1">The sequence shown here is derived from an EMBL/GenBank/DDBJ whole genome shotgun (WGS) entry which is preliminary data.</text>
</comment>
<organism evidence="1 2">
    <name type="scientific">Microbacterium binotii</name>
    <dbReference type="NCBI Taxonomy" id="462710"/>
    <lineage>
        <taxon>Bacteria</taxon>
        <taxon>Bacillati</taxon>
        <taxon>Actinomycetota</taxon>
        <taxon>Actinomycetes</taxon>
        <taxon>Micrococcales</taxon>
        <taxon>Microbacteriaceae</taxon>
        <taxon>Microbacterium</taxon>
    </lineage>
</organism>
<dbReference type="EMBL" id="BAAARI010000005">
    <property type="protein sequence ID" value="GAA2572465.1"/>
    <property type="molecule type" value="Genomic_DNA"/>
</dbReference>
<proteinExistence type="predicted"/>